<evidence type="ECO:0000313" key="1">
    <source>
        <dbReference type="EMBL" id="NYD26102.1"/>
    </source>
</evidence>
<accession>A0A852RHE7</accession>
<dbReference type="RefSeq" id="WP_185986432.1">
    <property type="nucleotide sequence ID" value="NZ_BAAALZ010000002.1"/>
</dbReference>
<evidence type="ECO:0000313" key="2">
    <source>
        <dbReference type="Proteomes" id="UP000586095"/>
    </source>
</evidence>
<dbReference type="AlphaFoldDB" id="A0A852RHE7"/>
<comment type="caution">
    <text evidence="1">The sequence shown here is derived from an EMBL/GenBank/DDBJ whole genome shotgun (WGS) entry which is preliminary data.</text>
</comment>
<organism evidence="1 2">
    <name type="scientific">Leucobacter aridicollis</name>
    <dbReference type="NCBI Taxonomy" id="283878"/>
    <lineage>
        <taxon>Bacteria</taxon>
        <taxon>Bacillati</taxon>
        <taxon>Actinomycetota</taxon>
        <taxon>Actinomycetes</taxon>
        <taxon>Micrococcales</taxon>
        <taxon>Microbacteriaceae</taxon>
        <taxon>Leucobacter</taxon>
    </lineage>
</organism>
<dbReference type="Proteomes" id="UP000586095">
    <property type="component" value="Unassembled WGS sequence"/>
</dbReference>
<proteinExistence type="predicted"/>
<gene>
    <name evidence="1" type="ORF">BJ960_000905</name>
</gene>
<name>A0A852RHE7_9MICO</name>
<protein>
    <submittedName>
        <fullName evidence="1">Uncharacterized protein</fullName>
    </submittedName>
</protein>
<dbReference type="EMBL" id="JACCBD010000001">
    <property type="protein sequence ID" value="NYD26102.1"/>
    <property type="molecule type" value="Genomic_DNA"/>
</dbReference>
<sequence>MSNPARDLFEVFSGWRSKLDKEDPTYMVWAVDVRESSGAMEILKVFRIIDRVSAAIDAAEHSTGSDLSVFRAEVPQWVQTAVALPVHWVDVCDPEDAVPMALLKDLNHLALYLDGKVLVLDSTRRASLGDLLTEIEEALNAGGISAELKLYASRLVAEIRASISDANAGLGFDLSEALRRLWICLGAAQNEAPEKSKGVFKALREKVVPSVVSSVGSAGLIAGGTAALGLLP</sequence>
<keyword evidence="2" id="KW-1185">Reference proteome</keyword>
<reference evidence="1 2" key="1">
    <citation type="submission" date="2020-07" db="EMBL/GenBank/DDBJ databases">
        <title>Sequencing the genomes of 1000 actinobacteria strains.</title>
        <authorList>
            <person name="Klenk H.-P."/>
        </authorList>
    </citation>
    <scope>NUCLEOTIDE SEQUENCE [LARGE SCALE GENOMIC DNA]</scope>
    <source>
        <strain evidence="1 2">DSM 17380</strain>
    </source>
</reference>